<dbReference type="GO" id="GO:0044611">
    <property type="term" value="C:nuclear pore inner ring"/>
    <property type="evidence" value="ECO:0007669"/>
    <property type="project" value="TreeGrafter"/>
</dbReference>
<dbReference type="EMBL" id="BPLR01004327">
    <property type="protein sequence ID" value="GIX94033.1"/>
    <property type="molecule type" value="Genomic_DNA"/>
</dbReference>
<name>A0AAV4PAI0_CAEEX</name>
<accession>A0AAV4PAI0</accession>
<organism evidence="1 2">
    <name type="scientific">Caerostris extrusa</name>
    <name type="common">Bark spider</name>
    <name type="synonym">Caerostris bankana</name>
    <dbReference type="NCBI Taxonomy" id="172846"/>
    <lineage>
        <taxon>Eukaryota</taxon>
        <taxon>Metazoa</taxon>
        <taxon>Ecdysozoa</taxon>
        <taxon>Arthropoda</taxon>
        <taxon>Chelicerata</taxon>
        <taxon>Arachnida</taxon>
        <taxon>Araneae</taxon>
        <taxon>Araneomorphae</taxon>
        <taxon>Entelegynae</taxon>
        <taxon>Araneoidea</taxon>
        <taxon>Araneidae</taxon>
        <taxon>Caerostris</taxon>
    </lineage>
</organism>
<evidence type="ECO:0000313" key="2">
    <source>
        <dbReference type="Proteomes" id="UP001054945"/>
    </source>
</evidence>
<sequence length="927" mass="105577">MARITRSAKDLWSLVCGSSILNCKELVEYELGENSDHILNGILFFKKASPQSLDSLKKSVEETHFEFVSKLSKLLDVDAVQCYGLFVSYTTYEFKGTQKTLEVQLINERHVHSLLLEVWHYYFSERLYYLLILKHIIGHWQDGTDQYKTIYEKFLEKHDKDNSVINKIIDQMEASINAELPTKDTHGVYMTDLLAYHWVTFVLKEQGELLQLMLLYYKDIEPSIKDVQKMFSVFQSHGFGLRQSFRIMMSDDTQNLISLIGYLESLVIIQCFELDWLFKGKESGMIGEHYLLKNEKALRMLNDSILALGSHQSHSPILLAWLLVAQCSELPDLLVHCSKLGKTALQLDVFDYFVSVLTSPVLSAKGLVSDVANNVVYNLLSCIFSQFDLQHLGSLQPLFTIASAILQFPSIADDFWKKGEDAGIGDLFTYCLEMFSIEFCPLLNICSSLCLASKESCSKVVEQLRNLPTFTEFWENIDEREIIATPEPNVWQLVKNRPIYGDNNIIVPEGTFGIVVRQANKNGSSLIQWKAQINGWQICLREIYLKLQEMNYSSVTAVAKLVNSMLKTDISMRFHLSHLINVLFSILQRCINSASPPLEFVSVCINIAATLSKSDMSDIWQQLAHIQLLPYMTYTPKNVSDMLSGICMNTGLLGQIVASKECVSGDYSVCLAFLIWLLMFLWEKCLNLLHNLFSVEKDRLQAFLLHFEAGQTLLKIVCTGEEVIQQTILKQNSNLGEQIASMIRLSLSVLNRLLLLRNNTTLSSKPEVTPLEAVLFSTPGHTNQPQVVLMVAHYAFQHYNPRLATLAVQLLKRFAKEFPMSLLACFGSEAEAIRDHFLARLSSPYEDIRLKVSVLEFLTVCVVQQPGLIEMFINVKRKGDKDAMEEQSKSCLECVKKILKDKKKTSLQICIPKNFFVQQLNLFMLYG</sequence>
<dbReference type="InterPro" id="IPR044840">
    <property type="entry name" value="Nup188"/>
</dbReference>
<keyword evidence="2" id="KW-1185">Reference proteome</keyword>
<dbReference type="Proteomes" id="UP001054945">
    <property type="component" value="Unassembled WGS sequence"/>
</dbReference>
<reference evidence="1 2" key="1">
    <citation type="submission" date="2021-06" db="EMBL/GenBank/DDBJ databases">
        <title>Caerostris extrusa draft genome.</title>
        <authorList>
            <person name="Kono N."/>
            <person name="Arakawa K."/>
        </authorList>
    </citation>
    <scope>NUCLEOTIDE SEQUENCE [LARGE SCALE GENOMIC DNA]</scope>
</reference>
<evidence type="ECO:0000313" key="1">
    <source>
        <dbReference type="EMBL" id="GIX94033.1"/>
    </source>
</evidence>
<dbReference type="PANTHER" id="PTHR31431:SF1">
    <property type="entry name" value="NUCLEOPORIN NUP188"/>
    <property type="match status" value="1"/>
</dbReference>
<proteinExistence type="predicted"/>
<dbReference type="AlphaFoldDB" id="A0AAV4PAI0"/>
<protein>
    <submittedName>
        <fullName evidence="1">Nucleoporin NUP188</fullName>
    </submittedName>
</protein>
<dbReference type="PANTHER" id="PTHR31431">
    <property type="entry name" value="NUCLEOPORIN NUP188 HOMOLOG"/>
    <property type="match status" value="1"/>
</dbReference>
<dbReference type="GO" id="GO:0006405">
    <property type="term" value="P:RNA export from nucleus"/>
    <property type="evidence" value="ECO:0007669"/>
    <property type="project" value="TreeGrafter"/>
</dbReference>
<dbReference type="GO" id="GO:0006606">
    <property type="term" value="P:protein import into nucleus"/>
    <property type="evidence" value="ECO:0007669"/>
    <property type="project" value="TreeGrafter"/>
</dbReference>
<dbReference type="GO" id="GO:0017056">
    <property type="term" value="F:structural constituent of nuclear pore"/>
    <property type="evidence" value="ECO:0007669"/>
    <property type="project" value="InterPro"/>
</dbReference>
<comment type="caution">
    <text evidence="1">The sequence shown here is derived from an EMBL/GenBank/DDBJ whole genome shotgun (WGS) entry which is preliminary data.</text>
</comment>
<gene>
    <name evidence="1" type="primary">NUP188</name>
    <name evidence="1" type="ORF">CEXT_584981</name>
</gene>